<dbReference type="Proteomes" id="UP000261540">
    <property type="component" value="Unplaced"/>
</dbReference>
<dbReference type="InterPro" id="IPR048538">
    <property type="entry name" value="Rrn7_cyclin_C"/>
</dbReference>
<evidence type="ECO:0000313" key="17">
    <source>
        <dbReference type="Proteomes" id="UP000261540"/>
    </source>
</evidence>
<sequence>MDEELIGFFREPCSQCSVVNWGVTEEGGYYCKSCHNVIERTVEVTDPSCVTGSRVSAISHGAKKPAKQKHGKDWMVCEGFQFILKQQAEALLAMGVRPELKDDILCNFWRGYLHKSQQAYTTKPLYSVTSQQESDSCPESLAASELSCLSKAETESDMDGARSTISGWSSDGGRLSSVCTEALDSSLYCSARERRMHHLMTMPMTLAFLHLSLLWLQEAITLADLLRFTAEGHIPYINAYQNFPEDMKLFGRDALIFRVESLPSYKMVQEEAHNLAIFLDLPRFPPLTSACLLHPSLLCLRYLMELNLPDELHVWVCWVMQQAGVGKDTFLTYDPWAEKSGLLNYDILASALIVVTLKLLFKLDDQQEWCLSNSADDENKQNQDSSIFCFRKWYKTVQGALVVAKEAEEQAMARKSWKSQKPVYPSMRNKSVVIKRRRVVEQLQAQFQKLTGSDPQPRQDSPSSFRLRWGEEDGGGPSYQGRRLGSAVKKRKGSARPSNPTYWHTALSSCKPRHCTDHFLEMEDSLPRSYVSVLGMVSFLLGVQETHVHAEVCLLERLLFKRPCQPRTKTSHGSRRKK</sequence>
<evidence type="ECO:0000313" key="16">
    <source>
        <dbReference type="Ensembl" id="ENSPKIP00000007845.1"/>
    </source>
</evidence>
<dbReference type="PANTHER" id="PTHR31576:SF2">
    <property type="entry name" value="TATA BOX-BINDING PROTEIN-ASSOCIATED FACTOR RNA POLYMERASE I SUBUNIT B"/>
    <property type="match status" value="1"/>
</dbReference>
<dbReference type="GO" id="GO:0001164">
    <property type="term" value="F:RNA polymerase I core promoter sequence-specific DNA binding"/>
    <property type="evidence" value="ECO:0007669"/>
    <property type="project" value="InterPro"/>
</dbReference>
<accession>A0A3B3QQI2</accession>
<dbReference type="GO" id="GO:0005668">
    <property type="term" value="C:RNA polymerase transcription factor SL1 complex"/>
    <property type="evidence" value="ECO:0007669"/>
    <property type="project" value="TreeGrafter"/>
</dbReference>
<dbReference type="GeneTree" id="ENSGT00440000033827"/>
<proteinExistence type="inferred from homology"/>
<dbReference type="InterPro" id="IPR033599">
    <property type="entry name" value="TAF1B/Rrn7"/>
</dbReference>
<evidence type="ECO:0000256" key="11">
    <source>
        <dbReference type="ARBA" id="ARBA00032500"/>
    </source>
</evidence>
<feature type="domain" description="Rrn7/TAF1B C-terminal cyclin" evidence="15">
    <location>
        <begin position="261"/>
        <end position="450"/>
    </location>
</feature>
<evidence type="ECO:0000259" key="14">
    <source>
        <dbReference type="Pfam" id="PF20644"/>
    </source>
</evidence>
<comment type="subcellular location">
    <subcellularLocation>
        <location evidence="1">Nucleus</location>
        <location evidence="1">Nucleolus</location>
    </subcellularLocation>
</comment>
<dbReference type="RefSeq" id="XP_023681592.1">
    <property type="nucleotide sequence ID" value="XM_023825824.2"/>
</dbReference>
<evidence type="ECO:0000256" key="2">
    <source>
        <dbReference type="ARBA" id="ARBA00006899"/>
    </source>
</evidence>
<name>A0A3B3QQI2_9TELE</name>
<dbReference type="InterPro" id="IPR048540">
    <property type="entry name" value="Rrn7_cyclin_N"/>
</dbReference>
<feature type="domain" description="RRN7-type" evidence="13">
    <location>
        <begin position="9"/>
        <end position="39"/>
    </location>
</feature>
<dbReference type="Pfam" id="PF20644">
    <property type="entry name" value="Rrn7_cyclin_N"/>
    <property type="match status" value="1"/>
</dbReference>
<dbReference type="GeneID" id="111851168"/>
<keyword evidence="8" id="KW-0238">DNA-binding</keyword>
<evidence type="ECO:0000259" key="13">
    <source>
        <dbReference type="Pfam" id="PF11781"/>
    </source>
</evidence>
<evidence type="ECO:0000256" key="8">
    <source>
        <dbReference type="ARBA" id="ARBA00023125"/>
    </source>
</evidence>
<evidence type="ECO:0000256" key="6">
    <source>
        <dbReference type="ARBA" id="ARBA00022833"/>
    </source>
</evidence>
<dbReference type="GO" id="GO:0042790">
    <property type="term" value="P:nucleolar large rRNA transcription by RNA polymerase I"/>
    <property type="evidence" value="ECO:0007669"/>
    <property type="project" value="TreeGrafter"/>
</dbReference>
<dbReference type="AlphaFoldDB" id="A0A3B3QQI2"/>
<evidence type="ECO:0000256" key="12">
    <source>
        <dbReference type="SAM" id="MobiDB-lite"/>
    </source>
</evidence>
<reference evidence="16" key="2">
    <citation type="submission" date="2025-09" db="UniProtKB">
        <authorList>
            <consortium name="Ensembl"/>
        </authorList>
    </citation>
    <scope>IDENTIFICATION</scope>
</reference>
<protein>
    <recommendedName>
        <fullName evidence="3">TATA box-binding protein-associated factor RNA polymerase I subunit B</fullName>
    </recommendedName>
    <alternativeName>
        <fullName evidence="11">TATA box-binding protein-associated factor 1B</fullName>
    </alternativeName>
</protein>
<keyword evidence="10" id="KW-0539">Nucleus</keyword>
<feature type="compositionally biased region" description="Low complexity" evidence="12">
    <location>
        <begin position="453"/>
        <end position="464"/>
    </location>
</feature>
<dbReference type="Pfam" id="PF11781">
    <property type="entry name" value="Zn_ribbon_RRN7"/>
    <property type="match status" value="1"/>
</dbReference>
<dbReference type="Ensembl" id="ENSPKIT00000031913.1">
    <property type="protein sequence ID" value="ENSPKIP00000007845.1"/>
    <property type="gene ID" value="ENSPKIG00000023574.1"/>
</dbReference>
<keyword evidence="17" id="KW-1185">Reference proteome</keyword>
<organism evidence="16 17">
    <name type="scientific">Paramormyrops kingsleyae</name>
    <dbReference type="NCBI Taxonomy" id="1676925"/>
    <lineage>
        <taxon>Eukaryota</taxon>
        <taxon>Metazoa</taxon>
        <taxon>Chordata</taxon>
        <taxon>Craniata</taxon>
        <taxon>Vertebrata</taxon>
        <taxon>Euteleostomi</taxon>
        <taxon>Actinopterygii</taxon>
        <taxon>Neopterygii</taxon>
        <taxon>Teleostei</taxon>
        <taxon>Osteoglossocephala</taxon>
        <taxon>Osteoglossomorpha</taxon>
        <taxon>Osteoglossiformes</taxon>
        <taxon>Mormyridae</taxon>
        <taxon>Paramormyrops</taxon>
    </lineage>
</organism>
<evidence type="ECO:0000256" key="7">
    <source>
        <dbReference type="ARBA" id="ARBA00023015"/>
    </source>
</evidence>
<dbReference type="STRING" id="1676925.ENSPKIP00000007845"/>
<keyword evidence="9" id="KW-0804">Transcription</keyword>
<dbReference type="PANTHER" id="PTHR31576">
    <property type="entry name" value="TATA BOX-BINDING PROTEIN-ASSOCIATED FACTOR RNA POLYMERASE I SUBUNIT B"/>
    <property type="match status" value="1"/>
</dbReference>
<comment type="similarity">
    <text evidence="2">Belongs to the RRN7/TAF1B family.</text>
</comment>
<feature type="domain" description="Rrn7/TAF1B N-terminal cyclin" evidence="14">
    <location>
        <begin position="80"/>
        <end position="244"/>
    </location>
</feature>
<evidence type="ECO:0000256" key="4">
    <source>
        <dbReference type="ARBA" id="ARBA00022723"/>
    </source>
</evidence>
<evidence type="ECO:0000259" key="15">
    <source>
        <dbReference type="Pfam" id="PF20645"/>
    </source>
</evidence>
<dbReference type="OrthoDB" id="10069252at2759"/>
<keyword evidence="5" id="KW-0863">Zinc-finger</keyword>
<evidence type="ECO:0000256" key="9">
    <source>
        <dbReference type="ARBA" id="ARBA00023163"/>
    </source>
</evidence>
<evidence type="ECO:0000256" key="10">
    <source>
        <dbReference type="ARBA" id="ARBA00023242"/>
    </source>
</evidence>
<keyword evidence="6" id="KW-0862">Zinc</keyword>
<evidence type="ECO:0000256" key="1">
    <source>
        <dbReference type="ARBA" id="ARBA00004604"/>
    </source>
</evidence>
<evidence type="ECO:0000256" key="5">
    <source>
        <dbReference type="ARBA" id="ARBA00022771"/>
    </source>
</evidence>
<dbReference type="InterPro" id="IPR021752">
    <property type="entry name" value="TF_Rrn7_Zf"/>
</dbReference>
<keyword evidence="7" id="KW-0805">Transcription regulation</keyword>
<reference evidence="16" key="1">
    <citation type="submission" date="2025-08" db="UniProtKB">
        <authorList>
            <consortium name="Ensembl"/>
        </authorList>
    </citation>
    <scope>IDENTIFICATION</scope>
</reference>
<feature type="region of interest" description="Disordered" evidence="12">
    <location>
        <begin position="448"/>
        <end position="500"/>
    </location>
</feature>
<dbReference type="CTD" id="9014"/>
<dbReference type="GO" id="GO:0070860">
    <property type="term" value="C:RNA polymerase I core factor complex"/>
    <property type="evidence" value="ECO:0007669"/>
    <property type="project" value="InterPro"/>
</dbReference>
<evidence type="ECO:0000256" key="3">
    <source>
        <dbReference type="ARBA" id="ARBA00018994"/>
    </source>
</evidence>
<keyword evidence="4" id="KW-0479">Metal-binding</keyword>
<dbReference type="Pfam" id="PF20645">
    <property type="entry name" value="Rrn7_cyclin_C"/>
    <property type="match status" value="1"/>
</dbReference>
<dbReference type="KEGG" id="pki:111851168"/>
<dbReference type="GO" id="GO:0008270">
    <property type="term" value="F:zinc ion binding"/>
    <property type="evidence" value="ECO:0007669"/>
    <property type="project" value="UniProtKB-KW"/>
</dbReference>